<proteinExistence type="predicted"/>
<accession>A0A9W8TTP6</accession>
<keyword evidence="2" id="KW-1185">Reference proteome</keyword>
<gene>
    <name evidence="1" type="ORF">DFH05DRAFT_1406808</name>
</gene>
<reference evidence="1 2" key="1">
    <citation type="journal article" date="2023" name="Proc. Natl. Acad. Sci. U.S.A.">
        <title>A global phylogenomic analysis of the shiitake genus Lentinula.</title>
        <authorList>
            <person name="Sierra-Patev S."/>
            <person name="Min B."/>
            <person name="Naranjo-Ortiz M."/>
            <person name="Looney B."/>
            <person name="Konkel Z."/>
            <person name="Slot J.C."/>
            <person name="Sakamoto Y."/>
            <person name="Steenwyk J.L."/>
            <person name="Rokas A."/>
            <person name="Carro J."/>
            <person name="Camarero S."/>
            <person name="Ferreira P."/>
            <person name="Molpeceres G."/>
            <person name="Ruiz-Duenas F.J."/>
            <person name="Serrano A."/>
            <person name="Henrissat B."/>
            <person name="Drula E."/>
            <person name="Hughes K.W."/>
            <person name="Mata J.L."/>
            <person name="Ishikawa N.K."/>
            <person name="Vargas-Isla R."/>
            <person name="Ushijima S."/>
            <person name="Smith C.A."/>
            <person name="Donoghue J."/>
            <person name="Ahrendt S."/>
            <person name="Andreopoulos W."/>
            <person name="He G."/>
            <person name="LaButti K."/>
            <person name="Lipzen A."/>
            <person name="Ng V."/>
            <person name="Riley R."/>
            <person name="Sandor L."/>
            <person name="Barry K."/>
            <person name="Martinez A.T."/>
            <person name="Xiao Y."/>
            <person name="Gibbons J.G."/>
            <person name="Terashima K."/>
            <person name="Grigoriev I.V."/>
            <person name="Hibbett D."/>
        </authorList>
    </citation>
    <scope>NUCLEOTIDE SEQUENCE [LARGE SCALE GENOMIC DNA]</scope>
    <source>
        <strain evidence="1 2">TFB7810</strain>
    </source>
</reference>
<organism evidence="1 2">
    <name type="scientific">Lentinula detonsa</name>
    <dbReference type="NCBI Taxonomy" id="2804962"/>
    <lineage>
        <taxon>Eukaryota</taxon>
        <taxon>Fungi</taxon>
        <taxon>Dikarya</taxon>
        <taxon>Basidiomycota</taxon>
        <taxon>Agaricomycotina</taxon>
        <taxon>Agaricomycetes</taxon>
        <taxon>Agaricomycetidae</taxon>
        <taxon>Agaricales</taxon>
        <taxon>Marasmiineae</taxon>
        <taxon>Omphalotaceae</taxon>
        <taxon>Lentinula</taxon>
    </lineage>
</organism>
<protein>
    <submittedName>
        <fullName evidence="1">Uncharacterized protein</fullName>
    </submittedName>
</protein>
<name>A0A9W8TTP6_9AGAR</name>
<comment type="caution">
    <text evidence="1">The sequence shown here is derived from an EMBL/GenBank/DDBJ whole genome shotgun (WGS) entry which is preliminary data.</text>
</comment>
<dbReference type="Proteomes" id="UP001142393">
    <property type="component" value="Unassembled WGS sequence"/>
</dbReference>
<evidence type="ECO:0000313" key="1">
    <source>
        <dbReference type="EMBL" id="KAJ3739834.1"/>
    </source>
</evidence>
<dbReference type="AlphaFoldDB" id="A0A9W8TTP6"/>
<evidence type="ECO:0000313" key="2">
    <source>
        <dbReference type="Proteomes" id="UP001142393"/>
    </source>
</evidence>
<sequence>MTPKRTNDIYDTGSFVWPHFTLKVRSDPIAPWAAPALTFGSSGNVQYSQLAAQDCEAAMKELASEMTYQSAIRVGHVHRFLRQPLGNQEKLEKNLETATLDALKYVCLDINRIPIKPASGSTTKTMLIEQLVHWVRA</sequence>
<dbReference type="EMBL" id="JANVFU010000017">
    <property type="protein sequence ID" value="KAJ3739834.1"/>
    <property type="molecule type" value="Genomic_DNA"/>
</dbReference>